<dbReference type="EMBL" id="BN001305">
    <property type="protein sequence ID" value="CBF81155.1"/>
    <property type="molecule type" value="Genomic_DNA"/>
</dbReference>
<reference evidence="3" key="2">
    <citation type="journal article" date="2009" name="Fungal Genet. Biol.">
        <title>The 2008 update of the Aspergillus nidulans genome annotation: a community effort.</title>
        <authorList>
            <person name="Wortman J.R."/>
            <person name="Gilsenan J.M."/>
            <person name="Joardar V."/>
            <person name="Deegan J."/>
            <person name="Clutterbuck J."/>
            <person name="Andersen M.R."/>
            <person name="Archer D."/>
            <person name="Bencina M."/>
            <person name="Braus G."/>
            <person name="Coutinho P."/>
            <person name="von Dohren H."/>
            <person name="Doonan J."/>
            <person name="Driessen A.J."/>
            <person name="Durek P."/>
            <person name="Espeso E."/>
            <person name="Fekete E."/>
            <person name="Flipphi M."/>
            <person name="Estrada C.G."/>
            <person name="Geysens S."/>
            <person name="Goldman G."/>
            <person name="de Groot P.W."/>
            <person name="Hansen K."/>
            <person name="Harris S.D."/>
            <person name="Heinekamp T."/>
            <person name="Helmstaedt K."/>
            <person name="Henrissat B."/>
            <person name="Hofmann G."/>
            <person name="Homan T."/>
            <person name="Horio T."/>
            <person name="Horiuchi H."/>
            <person name="James S."/>
            <person name="Jones M."/>
            <person name="Karaffa L."/>
            <person name="Karanyi Z."/>
            <person name="Kato M."/>
            <person name="Keller N."/>
            <person name="Kelly D.E."/>
            <person name="Kiel J.A."/>
            <person name="Kim J.M."/>
            <person name="van der Klei I.J."/>
            <person name="Klis F.M."/>
            <person name="Kovalchuk A."/>
            <person name="Krasevec N."/>
            <person name="Kubicek C.P."/>
            <person name="Liu B."/>
            <person name="Maccabe A."/>
            <person name="Meyer V."/>
            <person name="Mirabito P."/>
            <person name="Miskei M."/>
            <person name="Mos M."/>
            <person name="Mullins J."/>
            <person name="Nelson D.R."/>
            <person name="Nielsen J."/>
            <person name="Oakley B.R."/>
            <person name="Osmani S.A."/>
            <person name="Pakula T."/>
            <person name="Paszewski A."/>
            <person name="Paulsen I."/>
            <person name="Pilsyk S."/>
            <person name="Pocsi I."/>
            <person name="Punt P.J."/>
            <person name="Ram A.F."/>
            <person name="Ren Q."/>
            <person name="Robellet X."/>
            <person name="Robson G."/>
            <person name="Seiboth B."/>
            <person name="van Solingen P."/>
            <person name="Specht T."/>
            <person name="Sun J."/>
            <person name="Taheri-Talesh N."/>
            <person name="Takeshita N."/>
            <person name="Ussery D."/>
            <person name="vanKuyk P.A."/>
            <person name="Visser H."/>
            <person name="van de Vondervoort P.J."/>
            <person name="de Vries R.P."/>
            <person name="Walton J."/>
            <person name="Xiang X."/>
            <person name="Xiong Y."/>
            <person name="Zeng A.P."/>
            <person name="Brandt B.W."/>
            <person name="Cornell M.J."/>
            <person name="van den Hondel C.A."/>
            <person name="Visser J."/>
            <person name="Oliver S.G."/>
            <person name="Turner G."/>
        </authorList>
    </citation>
    <scope>GENOME REANNOTATION</scope>
    <source>
        <strain evidence="3">FGSC A4 / ATCC 38163 / CBS 112.46 / NRRL 194 / M139</strain>
    </source>
</reference>
<organism evidence="2 3">
    <name type="scientific">Emericella nidulans (strain FGSC A4 / ATCC 38163 / CBS 112.46 / NRRL 194 / M139)</name>
    <name type="common">Aspergillus nidulans</name>
    <dbReference type="NCBI Taxonomy" id="227321"/>
    <lineage>
        <taxon>Eukaryota</taxon>
        <taxon>Fungi</taxon>
        <taxon>Dikarya</taxon>
        <taxon>Ascomycota</taxon>
        <taxon>Pezizomycotina</taxon>
        <taxon>Eurotiomycetes</taxon>
        <taxon>Eurotiomycetidae</taxon>
        <taxon>Eurotiales</taxon>
        <taxon>Aspergillaceae</taxon>
        <taxon>Aspergillus</taxon>
        <taxon>Aspergillus subgen. Nidulantes</taxon>
    </lineage>
</organism>
<protein>
    <recommendedName>
        <fullName evidence="1">Reverse transcriptase/retrotransposon-derived protein RNase H-like domain-containing protein</fullName>
    </recommendedName>
</protein>
<dbReference type="HOGENOM" id="CLU_2427025_0_0_1"/>
<dbReference type="InParanoid" id="C8VFC2"/>
<dbReference type="RefSeq" id="XP_050468169.1">
    <property type="nucleotide sequence ID" value="XM_050612226.1"/>
</dbReference>
<dbReference type="SUPFAM" id="SSF56672">
    <property type="entry name" value="DNA/RNA polymerases"/>
    <property type="match status" value="1"/>
</dbReference>
<proteinExistence type="predicted"/>
<feature type="domain" description="Reverse transcriptase/retrotransposon-derived protein RNase H-like" evidence="1">
    <location>
        <begin position="46"/>
        <end position="90"/>
    </location>
</feature>
<dbReference type="KEGG" id="ani:ANIA_10653"/>
<name>C8VFC2_EMENI</name>
<evidence type="ECO:0000259" key="1">
    <source>
        <dbReference type="Pfam" id="PF17919"/>
    </source>
</evidence>
<dbReference type="GeneID" id="74896525"/>
<dbReference type="OrthoDB" id="3563554at2759"/>
<dbReference type="Pfam" id="PF17919">
    <property type="entry name" value="RT_RNaseH_2"/>
    <property type="match status" value="1"/>
</dbReference>
<gene>
    <name evidence="2" type="ORF">ANIA_10653</name>
</gene>
<dbReference type="InterPro" id="IPR041577">
    <property type="entry name" value="RT_RNaseH_2"/>
</dbReference>
<dbReference type="InterPro" id="IPR043502">
    <property type="entry name" value="DNA/RNA_pol_sf"/>
</dbReference>
<accession>C8VFC2</accession>
<sequence>MCLSILIGTSASTRNIKKYKFEYKETKYLDFIIQAGKGIKIDLEKTKECQDSFDLLKEKFITRPVLATFNLSYYIVVETDSSGYNTGGVLA</sequence>
<evidence type="ECO:0000313" key="3">
    <source>
        <dbReference type="Proteomes" id="UP000000560"/>
    </source>
</evidence>
<evidence type="ECO:0000313" key="2">
    <source>
        <dbReference type="EMBL" id="CBF81155.1"/>
    </source>
</evidence>
<keyword evidence="3" id="KW-1185">Reference proteome</keyword>
<dbReference type="Proteomes" id="UP000000560">
    <property type="component" value="Chromosome V"/>
</dbReference>
<dbReference type="AlphaFoldDB" id="C8VFC2"/>
<reference evidence="3" key="1">
    <citation type="journal article" date="2005" name="Nature">
        <title>Sequencing of Aspergillus nidulans and comparative analysis with A. fumigatus and A. oryzae.</title>
        <authorList>
            <person name="Galagan J.E."/>
            <person name="Calvo S.E."/>
            <person name="Cuomo C."/>
            <person name="Ma L.J."/>
            <person name="Wortman J.R."/>
            <person name="Batzoglou S."/>
            <person name="Lee S.I."/>
            <person name="Basturkmen M."/>
            <person name="Spevak C.C."/>
            <person name="Clutterbuck J."/>
            <person name="Kapitonov V."/>
            <person name="Jurka J."/>
            <person name="Scazzocchio C."/>
            <person name="Farman M."/>
            <person name="Butler J."/>
            <person name="Purcell S."/>
            <person name="Harris S."/>
            <person name="Braus G.H."/>
            <person name="Draht O."/>
            <person name="Busch S."/>
            <person name="D'Enfert C."/>
            <person name="Bouchier C."/>
            <person name="Goldman G.H."/>
            <person name="Bell-Pedersen D."/>
            <person name="Griffiths-Jones S."/>
            <person name="Doonan J.H."/>
            <person name="Yu J."/>
            <person name="Vienken K."/>
            <person name="Pain A."/>
            <person name="Freitag M."/>
            <person name="Selker E.U."/>
            <person name="Archer D.B."/>
            <person name="Penalva M.A."/>
            <person name="Oakley B.R."/>
            <person name="Momany M."/>
            <person name="Tanaka T."/>
            <person name="Kumagai T."/>
            <person name="Asai K."/>
            <person name="Machida M."/>
            <person name="Nierman W.C."/>
            <person name="Denning D.W."/>
            <person name="Caddick M."/>
            <person name="Hynes M."/>
            <person name="Paoletti M."/>
            <person name="Fischer R."/>
            <person name="Miller B."/>
            <person name="Dyer P."/>
            <person name="Sachs M.S."/>
            <person name="Osmani S.A."/>
            <person name="Birren B.W."/>
        </authorList>
    </citation>
    <scope>NUCLEOTIDE SEQUENCE [LARGE SCALE GENOMIC DNA]</scope>
    <source>
        <strain evidence="3">FGSC A4 / ATCC 38163 / CBS 112.46 / NRRL 194 / M139</strain>
    </source>
</reference>